<keyword evidence="1" id="KW-0472">Membrane</keyword>
<sequence length="148" mass="16108">MGSTLRTAEAVVLAVVLAALLWLLFSWWRRIRISGGQYTALCRVRAAGTTRPAIVRLGPRAVEFHSLWGAGTRPFAALRRTTVEIQWLDEQTPVAGSRWVRLTGEAAPRGPRVPSGEGIDVVLSPGAGRALRAWQETLPPGHSFSTDL</sequence>
<evidence type="ECO:0000256" key="1">
    <source>
        <dbReference type="SAM" id="Phobius"/>
    </source>
</evidence>
<dbReference type="EMBL" id="PKIZ01000002">
    <property type="protein sequence ID" value="PKZ42538.1"/>
    <property type="molecule type" value="Genomic_DNA"/>
</dbReference>
<dbReference type="Proteomes" id="UP000234206">
    <property type="component" value="Unassembled WGS sequence"/>
</dbReference>
<proteinExistence type="predicted"/>
<reference evidence="2 3" key="1">
    <citation type="submission" date="2017-12" db="EMBL/GenBank/DDBJ databases">
        <title>Phylogenetic diversity of female urinary microbiome.</title>
        <authorList>
            <person name="Thomas-White K."/>
            <person name="Wolfe A.J."/>
        </authorList>
    </citation>
    <scope>NUCLEOTIDE SEQUENCE [LARGE SCALE GENOMIC DNA]</scope>
    <source>
        <strain evidence="2 3">UMB1298</strain>
    </source>
</reference>
<comment type="caution">
    <text evidence="2">The sequence shown here is derived from an EMBL/GenBank/DDBJ whole genome shotgun (WGS) entry which is preliminary data.</text>
</comment>
<protein>
    <submittedName>
        <fullName evidence="2">DUF2550 domain-containing protein</fullName>
    </submittedName>
</protein>
<evidence type="ECO:0000313" key="2">
    <source>
        <dbReference type="EMBL" id="PKZ42538.1"/>
    </source>
</evidence>
<evidence type="ECO:0000313" key="3">
    <source>
        <dbReference type="Proteomes" id="UP000234206"/>
    </source>
</evidence>
<keyword evidence="1" id="KW-0812">Transmembrane</keyword>
<keyword evidence="3" id="KW-1185">Reference proteome</keyword>
<dbReference type="AlphaFoldDB" id="A0A2I1PD21"/>
<keyword evidence="1" id="KW-1133">Transmembrane helix</keyword>
<feature type="transmembrane region" description="Helical" evidence="1">
    <location>
        <begin position="6"/>
        <end position="25"/>
    </location>
</feature>
<organism evidence="2 3">
    <name type="scientific">Kytococcus schroeteri</name>
    <dbReference type="NCBI Taxonomy" id="138300"/>
    <lineage>
        <taxon>Bacteria</taxon>
        <taxon>Bacillati</taxon>
        <taxon>Actinomycetota</taxon>
        <taxon>Actinomycetes</taxon>
        <taxon>Micrococcales</taxon>
        <taxon>Kytococcaceae</taxon>
        <taxon>Kytococcus</taxon>
    </lineage>
</organism>
<dbReference type="OrthoDB" id="5149748at2"/>
<accession>A0A2I1PD21</accession>
<name>A0A2I1PD21_9MICO</name>
<gene>
    <name evidence="2" type="ORF">CYJ76_01310</name>
</gene>
<dbReference type="RefSeq" id="WP_070703299.1">
    <property type="nucleotide sequence ID" value="NZ_JBHLVH010000013.1"/>
</dbReference>